<reference evidence="1" key="1">
    <citation type="submission" date="2013-07" db="EMBL/GenBank/DDBJ databases">
        <title>The genome of Eucalyptus grandis.</title>
        <authorList>
            <person name="Schmutz J."/>
            <person name="Hayes R."/>
            <person name="Myburg A."/>
            <person name="Tuskan G."/>
            <person name="Grattapaglia D."/>
            <person name="Rokhsar D.S."/>
        </authorList>
    </citation>
    <scope>NUCLEOTIDE SEQUENCE</scope>
    <source>
        <tissue evidence="1">Leaf extractions</tissue>
    </source>
</reference>
<accession>A0A059AV46</accession>
<organism evidence="1">
    <name type="scientific">Eucalyptus grandis</name>
    <name type="common">Flooded gum</name>
    <dbReference type="NCBI Taxonomy" id="71139"/>
    <lineage>
        <taxon>Eukaryota</taxon>
        <taxon>Viridiplantae</taxon>
        <taxon>Streptophyta</taxon>
        <taxon>Embryophyta</taxon>
        <taxon>Tracheophyta</taxon>
        <taxon>Spermatophyta</taxon>
        <taxon>Magnoliopsida</taxon>
        <taxon>eudicotyledons</taxon>
        <taxon>Gunneridae</taxon>
        <taxon>Pentapetalae</taxon>
        <taxon>rosids</taxon>
        <taxon>malvids</taxon>
        <taxon>Myrtales</taxon>
        <taxon>Myrtaceae</taxon>
        <taxon>Myrtoideae</taxon>
        <taxon>Eucalypteae</taxon>
        <taxon>Eucalyptus</taxon>
    </lineage>
</organism>
<sequence>MGKGIAHYLYRLKISKRIHLIYRHRETASERKLIRKTFIQTCKTIHHSRLPYVQIQEQQYTHSSGLATI</sequence>
<dbReference type="InParanoid" id="A0A059AV46"/>
<proteinExistence type="predicted"/>
<evidence type="ECO:0000313" key="1">
    <source>
        <dbReference type="EMBL" id="KCW57300.1"/>
    </source>
</evidence>
<name>A0A059AV46_EUCGR</name>
<protein>
    <submittedName>
        <fullName evidence="1">Uncharacterized protein</fullName>
    </submittedName>
</protein>
<dbReference type="EMBL" id="KK198760">
    <property type="protein sequence ID" value="KCW57300.1"/>
    <property type="molecule type" value="Genomic_DNA"/>
</dbReference>
<dbReference type="AlphaFoldDB" id="A0A059AV46"/>
<gene>
    <name evidence="1" type="ORF">EUGRSUZ_H00097</name>
</gene>
<dbReference type="Gramene" id="KCW57300">
    <property type="protein sequence ID" value="KCW57300"/>
    <property type="gene ID" value="EUGRSUZ_H00097"/>
</dbReference>